<name>A0AAQ4R129_GASAC</name>
<dbReference type="Gene3D" id="2.30.29.30">
    <property type="entry name" value="Pleckstrin-homology domain (PH domain)/Phosphotyrosine-binding domain (PTB)"/>
    <property type="match status" value="1"/>
</dbReference>
<reference evidence="3 4" key="1">
    <citation type="journal article" date="2021" name="G3 (Bethesda)">
        <title>Improved contiguity of the threespine stickleback genome using long-read sequencing.</title>
        <authorList>
            <person name="Nath S."/>
            <person name="Shaw D.E."/>
            <person name="White M.A."/>
        </authorList>
    </citation>
    <scope>NUCLEOTIDE SEQUENCE [LARGE SCALE GENOMIC DNA]</scope>
    <source>
        <strain evidence="3 4">Lake Benthic</strain>
    </source>
</reference>
<dbReference type="GO" id="GO:0044232">
    <property type="term" value="C:organelle membrane contact site"/>
    <property type="evidence" value="ECO:0007669"/>
    <property type="project" value="TreeGrafter"/>
</dbReference>
<dbReference type="GO" id="GO:2001256">
    <property type="term" value="P:regulation of store-operated calcium entry"/>
    <property type="evidence" value="ECO:0007669"/>
    <property type="project" value="TreeGrafter"/>
</dbReference>
<dbReference type="GO" id="GO:0061817">
    <property type="term" value="P:endoplasmic reticulum-plasma membrane tethering"/>
    <property type="evidence" value="ECO:0007669"/>
    <property type="project" value="TreeGrafter"/>
</dbReference>
<organism evidence="3 4">
    <name type="scientific">Gasterosteus aculeatus aculeatus</name>
    <name type="common">three-spined stickleback</name>
    <dbReference type="NCBI Taxonomy" id="481459"/>
    <lineage>
        <taxon>Eukaryota</taxon>
        <taxon>Metazoa</taxon>
        <taxon>Chordata</taxon>
        <taxon>Craniata</taxon>
        <taxon>Vertebrata</taxon>
        <taxon>Euteleostomi</taxon>
        <taxon>Actinopterygii</taxon>
        <taxon>Neopterygii</taxon>
        <taxon>Teleostei</taxon>
        <taxon>Neoteleostei</taxon>
        <taxon>Acanthomorphata</taxon>
        <taxon>Eupercaria</taxon>
        <taxon>Perciformes</taxon>
        <taxon>Cottioidei</taxon>
        <taxon>Gasterosteales</taxon>
        <taxon>Gasterosteidae</taxon>
        <taxon>Gasterosteus</taxon>
    </lineage>
</organism>
<dbReference type="Pfam" id="PF02893">
    <property type="entry name" value="GRAM"/>
    <property type="match status" value="1"/>
</dbReference>
<evidence type="ECO:0000313" key="3">
    <source>
        <dbReference type="Ensembl" id="ENSGACP00000056337.1"/>
    </source>
</evidence>
<dbReference type="SMART" id="SM00568">
    <property type="entry name" value="GRAM"/>
    <property type="match status" value="1"/>
</dbReference>
<dbReference type="InterPro" id="IPR011993">
    <property type="entry name" value="PH-like_dom_sf"/>
</dbReference>
<dbReference type="PANTHER" id="PTHR46973:SF1">
    <property type="entry name" value="GRAM DOMAIN-CONTAINING PROTEIN 2A"/>
    <property type="match status" value="1"/>
</dbReference>
<feature type="transmembrane region" description="Helical" evidence="1">
    <location>
        <begin position="334"/>
        <end position="354"/>
    </location>
</feature>
<dbReference type="InterPro" id="IPR042624">
    <property type="entry name" value="RAMD2A"/>
</dbReference>
<protein>
    <submittedName>
        <fullName evidence="3">GRAM domain containing 2A</fullName>
    </submittedName>
</protein>
<dbReference type="AlphaFoldDB" id="A0AAQ4R129"/>
<dbReference type="Proteomes" id="UP000007635">
    <property type="component" value="Chromosome II"/>
</dbReference>
<reference evidence="3" key="2">
    <citation type="submission" date="2025-08" db="UniProtKB">
        <authorList>
            <consortium name="Ensembl"/>
        </authorList>
    </citation>
    <scope>IDENTIFICATION</scope>
</reference>
<feature type="domain" description="GRAM" evidence="2">
    <location>
        <begin position="124"/>
        <end position="191"/>
    </location>
</feature>
<evidence type="ECO:0000256" key="1">
    <source>
        <dbReference type="SAM" id="Phobius"/>
    </source>
</evidence>
<dbReference type="Ensembl" id="ENSGACT00000075869.1">
    <property type="protein sequence ID" value="ENSGACP00000056337.1"/>
    <property type="gene ID" value="ENSGACG00000016994.2"/>
</dbReference>
<keyword evidence="4" id="KW-1185">Reference proteome</keyword>
<dbReference type="GO" id="GO:0005546">
    <property type="term" value="F:phosphatidylinositol-4,5-bisphosphate binding"/>
    <property type="evidence" value="ECO:0007669"/>
    <property type="project" value="TreeGrafter"/>
</dbReference>
<sequence>MHQSFPHRCTSSATPELFVLLKEMVLYASELKLNQLNHRPSQHQQAKWMTAPGALKSPGFFRWAKSMTEQQEQSEETGLLATQDLDHCKDEDAHGHFRFQLIEDLSYEDVKKCYRGSTVSKYNSQYHKLFQCVPKEEILMKVYSCALLRDILLQGRLYISRNWLCFYANLFGKDIKVPIPVVTVRLVKKHKTAGLVPNGLAITTDTGQKYVFVSLLSRDSVYDVLRRICTHLQVNGKSLSLKQFMEEPTLSLDEFPAPDEFPVVDEFPSVLKWRRKPSVVSVSSSLPDLLGNSTSSLSAADAPFKPEQPLEERALQTDRGLLSEPELGQMEYQLLKFFTLLIILLILSSCYLAFRVCSLEQQMSFLSNPNLPLRER</sequence>
<keyword evidence="1" id="KW-1133">Transmembrane helix</keyword>
<keyword evidence="1" id="KW-0472">Membrane</keyword>
<dbReference type="CDD" id="cd13220">
    <property type="entry name" value="PH-GRAM_GRAMDC"/>
    <property type="match status" value="1"/>
</dbReference>
<dbReference type="GO" id="GO:0005789">
    <property type="term" value="C:endoplasmic reticulum membrane"/>
    <property type="evidence" value="ECO:0007669"/>
    <property type="project" value="TreeGrafter"/>
</dbReference>
<accession>A0AAQ4R129</accession>
<dbReference type="FunFam" id="2.30.29.30:FF:000086">
    <property type="entry name" value="GRAM domain-containing protein 2B isoform 2"/>
    <property type="match status" value="1"/>
</dbReference>
<reference evidence="3" key="3">
    <citation type="submission" date="2025-09" db="UniProtKB">
        <authorList>
            <consortium name="Ensembl"/>
        </authorList>
    </citation>
    <scope>IDENTIFICATION</scope>
</reference>
<dbReference type="GeneTree" id="ENSGT00940000159572"/>
<dbReference type="InterPro" id="IPR004182">
    <property type="entry name" value="GRAM"/>
</dbReference>
<keyword evidence="1" id="KW-0812">Transmembrane</keyword>
<evidence type="ECO:0000259" key="2">
    <source>
        <dbReference type="SMART" id="SM00568"/>
    </source>
</evidence>
<proteinExistence type="predicted"/>
<dbReference type="PANTHER" id="PTHR46973">
    <property type="entry name" value="GRAM DOMAIN-CONTAINING PROTEIN 2A"/>
    <property type="match status" value="1"/>
</dbReference>
<evidence type="ECO:0000313" key="4">
    <source>
        <dbReference type="Proteomes" id="UP000007635"/>
    </source>
</evidence>